<sequence>MFHTRNHGRLTVLARSLGVGLVACLSLLAVARPASADTTVTVDWTKIGIYPRASASMDSAHVGDALSDGASVDVVCEDKGQSVSNGAQEIDIWDKLSDGTWLPNAFLKTGSTSWTPGIPRCDGGDEVDGAGSSTADGANLQYNRSAAASWALAHAKDAPGLLDASGCTWFVSKALWRGGFPTDQTWTPEGSHRSTVRTTPGSLAAWAAPEFLVYIQSHYDVVATPLDFGTNSVPEAEVGDFIAYDWEGDGQVDHLSFITNIASDQYPEVSEWGTGYTINRNIPGPASYTKRGWTYSENDHGWFQAVGHENIKATLYHFQGGYFSPEF</sequence>
<dbReference type="STRING" id="546874.SAMN04488544_3368"/>
<dbReference type="Pfam" id="PF12671">
    <property type="entry name" value="Amidase_6"/>
    <property type="match status" value="1"/>
</dbReference>
<feature type="signal peptide" evidence="1">
    <location>
        <begin position="1"/>
        <end position="36"/>
    </location>
</feature>
<reference evidence="4" key="1">
    <citation type="submission" date="2016-10" db="EMBL/GenBank/DDBJ databases">
        <authorList>
            <person name="Varghese N."/>
            <person name="Submissions S."/>
        </authorList>
    </citation>
    <scope>NUCLEOTIDE SEQUENCE [LARGE SCALE GENOMIC DNA]</scope>
    <source>
        <strain evidence="4">DSM 21743</strain>
    </source>
</reference>
<dbReference type="Proteomes" id="UP000198825">
    <property type="component" value="Chromosome I"/>
</dbReference>
<dbReference type="EMBL" id="LT629799">
    <property type="protein sequence ID" value="SDV00755.1"/>
    <property type="molecule type" value="Genomic_DNA"/>
</dbReference>
<evidence type="ECO:0000256" key="1">
    <source>
        <dbReference type="SAM" id="SignalP"/>
    </source>
</evidence>
<dbReference type="RefSeq" id="WP_091076923.1">
    <property type="nucleotide sequence ID" value="NZ_LT629799.1"/>
</dbReference>
<keyword evidence="4" id="KW-1185">Reference proteome</keyword>
<dbReference type="InterPro" id="IPR024301">
    <property type="entry name" value="Amidase_6"/>
</dbReference>
<keyword evidence="1" id="KW-0732">Signal</keyword>
<organism evidence="3 4">
    <name type="scientific">Microlunatus sagamiharensis</name>
    <dbReference type="NCBI Taxonomy" id="546874"/>
    <lineage>
        <taxon>Bacteria</taxon>
        <taxon>Bacillati</taxon>
        <taxon>Actinomycetota</taxon>
        <taxon>Actinomycetes</taxon>
        <taxon>Propionibacteriales</taxon>
        <taxon>Propionibacteriaceae</taxon>
        <taxon>Microlunatus</taxon>
    </lineage>
</organism>
<dbReference type="AlphaFoldDB" id="A0A1H2N6P1"/>
<evidence type="ECO:0000313" key="4">
    <source>
        <dbReference type="Proteomes" id="UP000198825"/>
    </source>
</evidence>
<evidence type="ECO:0000313" key="3">
    <source>
        <dbReference type="EMBL" id="SDV00755.1"/>
    </source>
</evidence>
<feature type="domain" description="Putative amidase" evidence="2">
    <location>
        <begin position="142"/>
        <end position="269"/>
    </location>
</feature>
<name>A0A1H2N6P1_9ACTN</name>
<gene>
    <name evidence="3" type="ORF">SAMN04488544_3368</name>
</gene>
<feature type="chain" id="PRO_5009281191" evidence="1">
    <location>
        <begin position="37"/>
        <end position="327"/>
    </location>
</feature>
<accession>A0A1H2N6P1</accession>
<evidence type="ECO:0000259" key="2">
    <source>
        <dbReference type="Pfam" id="PF12671"/>
    </source>
</evidence>
<protein>
    <submittedName>
        <fullName evidence="3">Putative amidase domain-containing protein</fullName>
    </submittedName>
</protein>
<proteinExistence type="predicted"/>
<dbReference type="OrthoDB" id="3837900at2"/>